<dbReference type="GeneID" id="130459414"/>
<evidence type="ECO:0000256" key="1">
    <source>
        <dbReference type="SAM" id="MobiDB-lite"/>
    </source>
</evidence>
<sequence>MIVCSFVINDFDLLESSKYIFSLHIVPESLKNNDGALNKSSEKGTPIPNREEEDFKTPKVPEADSQDNVITPSVYLRDEEDVPTKTKKDEEDVPTTSQIPATMKRIKNVPIVLRSPFLTQYSHLLEASDKLSQEDKDLKCILDYAIGEGDPSELVYYDKWNLITRANMQTLGGDVWVENNIIDTFAKLLNDDRDQCVKSNMKFYFSTIPYNMLLQNDAYGGTQDSQGTEQKRFQNFVDSIKHEMSVANVSSLKGYHLVKMFFFFAKCSFFLEILCNTTFKFGRFVNYYLIIFFFNFSTL</sequence>
<protein>
    <submittedName>
        <fullName evidence="3">Uncharacterized protein</fullName>
    </submittedName>
</protein>
<organism evidence="2 3">
    <name type="scientific">Spinacia oleracea</name>
    <name type="common">Spinach</name>
    <dbReference type="NCBI Taxonomy" id="3562"/>
    <lineage>
        <taxon>Eukaryota</taxon>
        <taxon>Viridiplantae</taxon>
        <taxon>Streptophyta</taxon>
        <taxon>Embryophyta</taxon>
        <taxon>Tracheophyta</taxon>
        <taxon>Spermatophyta</taxon>
        <taxon>Magnoliopsida</taxon>
        <taxon>eudicotyledons</taxon>
        <taxon>Gunneridae</taxon>
        <taxon>Pentapetalae</taxon>
        <taxon>Caryophyllales</taxon>
        <taxon>Chenopodiaceae</taxon>
        <taxon>Chenopodioideae</taxon>
        <taxon>Anserineae</taxon>
        <taxon>Spinacia</taxon>
    </lineage>
</organism>
<evidence type="ECO:0000313" key="3">
    <source>
        <dbReference type="RefSeq" id="XP_056682762.1"/>
    </source>
</evidence>
<dbReference type="RefSeq" id="XP_056682762.1">
    <property type="nucleotide sequence ID" value="XM_056826784.1"/>
</dbReference>
<evidence type="ECO:0000313" key="2">
    <source>
        <dbReference type="Proteomes" id="UP000813463"/>
    </source>
</evidence>
<gene>
    <name evidence="3" type="primary">LOC130459414</name>
</gene>
<dbReference type="Gene3D" id="3.40.395.10">
    <property type="entry name" value="Adenoviral Proteinase, Chain A"/>
    <property type="match status" value="1"/>
</dbReference>
<feature type="compositionally biased region" description="Basic and acidic residues" evidence="1">
    <location>
        <begin position="49"/>
        <end position="62"/>
    </location>
</feature>
<name>A0ABM3QHC5_SPIOL</name>
<reference evidence="3" key="2">
    <citation type="submission" date="2025-08" db="UniProtKB">
        <authorList>
            <consortium name="RefSeq"/>
        </authorList>
    </citation>
    <scope>IDENTIFICATION</scope>
    <source>
        <tissue evidence="3">Leaf</tissue>
    </source>
</reference>
<dbReference type="Proteomes" id="UP000813463">
    <property type="component" value="Chromosome 4"/>
</dbReference>
<reference evidence="2" key="1">
    <citation type="journal article" date="2021" name="Nat. Commun.">
        <title>Genomic analyses provide insights into spinach domestication and the genetic basis of agronomic traits.</title>
        <authorList>
            <person name="Cai X."/>
            <person name="Sun X."/>
            <person name="Xu C."/>
            <person name="Sun H."/>
            <person name="Wang X."/>
            <person name="Ge C."/>
            <person name="Zhang Z."/>
            <person name="Wang Q."/>
            <person name="Fei Z."/>
            <person name="Jiao C."/>
            <person name="Wang Q."/>
        </authorList>
    </citation>
    <scope>NUCLEOTIDE SEQUENCE [LARGE SCALE GENOMIC DNA]</scope>
    <source>
        <strain evidence="2">cv. Varoflay</strain>
    </source>
</reference>
<accession>A0ABM3QHC5</accession>
<proteinExistence type="predicted"/>
<feature type="region of interest" description="Disordered" evidence="1">
    <location>
        <begin position="32"/>
        <end position="96"/>
    </location>
</feature>
<keyword evidence="2" id="KW-1185">Reference proteome</keyword>